<evidence type="ECO:0000313" key="4">
    <source>
        <dbReference type="Proteomes" id="UP000319555"/>
    </source>
</evidence>
<dbReference type="EMBL" id="FXTE01000001">
    <property type="protein sequence ID" value="SMO33204.1"/>
    <property type="molecule type" value="Genomic_DNA"/>
</dbReference>
<evidence type="ECO:0000259" key="2">
    <source>
        <dbReference type="Pfam" id="PF10088"/>
    </source>
</evidence>
<feature type="coiled-coil region" evidence="1">
    <location>
        <begin position="210"/>
        <end position="267"/>
    </location>
</feature>
<keyword evidence="1" id="KW-0175">Coiled coil</keyword>
<organism evidence="3 4">
    <name type="scientific">Ruegeria faecimaris</name>
    <dbReference type="NCBI Taxonomy" id="686389"/>
    <lineage>
        <taxon>Bacteria</taxon>
        <taxon>Pseudomonadati</taxon>
        <taxon>Pseudomonadota</taxon>
        <taxon>Alphaproteobacteria</taxon>
        <taxon>Rhodobacterales</taxon>
        <taxon>Roseobacteraceae</taxon>
        <taxon>Ruegeria</taxon>
    </lineage>
</organism>
<name>A0A521AEG6_9RHOB</name>
<protein>
    <submittedName>
        <fullName evidence="3">Uncharacterized protein YydD, contains DUF2326 domain</fullName>
    </submittedName>
</protein>
<evidence type="ECO:0000256" key="1">
    <source>
        <dbReference type="SAM" id="Coils"/>
    </source>
</evidence>
<evidence type="ECO:0000313" key="3">
    <source>
        <dbReference type="EMBL" id="SMO33204.1"/>
    </source>
</evidence>
<dbReference type="InterPro" id="IPR018760">
    <property type="entry name" value="DUF2326"/>
</dbReference>
<dbReference type="RefSeq" id="WP_142632908.1">
    <property type="nucleotide sequence ID" value="NZ_FXTE01000001.1"/>
</dbReference>
<proteinExistence type="predicted"/>
<sequence length="567" mass="64506">MILVSLTCDRSSFKPLYFNREGISLIVGDASKDDASSNGVGKTLTLKLVHHCLGANKDRVLEKSVPDWVFSLEFELHGKVHTISRQGDGSEIKLNGSKTSLAKVRRWLNEIGPFDVEDGSDGISFRSLYGRFARLNRADRVDPVVLAREQDYQALTRTLYLLGTDVSLSAKKVELRSRQLEIQEVKKLLKSRDERLQQLLLGGVRPETHLKRLENEINGLRTSVETMNLADDYEKIKEEADRLTLELRQKESEIAVLEYQIRGIEASLQQRPDISSAALSSFYEGMSDVFKPEALKHFEDVEAFHHSLAKKRQERLTRDREALVSKKNVSDIQRSKLASQRDENLRYLSGKKALGDYEVVVRQLASKEQDSKRLSAFIQGESELQHETIEVRKEMAEQDARAEEYLKTRPIEWADEEFRSLVGELYPQEAAGIVLLNNTKENKLRYDLSVDVQGKDSDGINAARIMCFDWLVFMYGSHHTMGHVWHDNGLFDHIDPRQRAKWLSLTMDALLGTGKQYIVSLNTENYTSTLKLLGDSEKETAEQSVIVRLFGDAPEHKLLGIQIGDAR</sequence>
<accession>A0A521AEG6</accession>
<dbReference type="Pfam" id="PF10088">
    <property type="entry name" value="DUF2326"/>
    <property type="match status" value="1"/>
</dbReference>
<gene>
    <name evidence="3" type="ORF">SAMN06265380_10175</name>
</gene>
<dbReference type="OrthoDB" id="7314834at2"/>
<feature type="domain" description="DUF2326" evidence="2">
    <location>
        <begin position="424"/>
        <end position="562"/>
    </location>
</feature>
<keyword evidence="4" id="KW-1185">Reference proteome</keyword>
<dbReference type="Proteomes" id="UP000319555">
    <property type="component" value="Unassembled WGS sequence"/>
</dbReference>
<dbReference type="AlphaFoldDB" id="A0A521AEG6"/>
<reference evidence="3 4" key="1">
    <citation type="submission" date="2017-05" db="EMBL/GenBank/DDBJ databases">
        <authorList>
            <person name="Varghese N."/>
            <person name="Submissions S."/>
        </authorList>
    </citation>
    <scope>NUCLEOTIDE SEQUENCE [LARGE SCALE GENOMIC DNA]</scope>
    <source>
        <strain evidence="3 4">DSM 28009</strain>
    </source>
</reference>